<gene>
    <name evidence="4" type="primary">LOC113791279</name>
</gene>
<dbReference type="Gene3D" id="1.10.510.10">
    <property type="entry name" value="Transferase(Phosphotransferase) domain 1"/>
    <property type="match status" value="1"/>
</dbReference>
<dbReference type="InterPro" id="IPR011009">
    <property type="entry name" value="Kinase-like_dom_sf"/>
</dbReference>
<dbReference type="Pfam" id="PF00069">
    <property type="entry name" value="Pkinase"/>
    <property type="match status" value="1"/>
</dbReference>
<dbReference type="InterPro" id="IPR045269">
    <property type="entry name" value="Atg1-like"/>
</dbReference>
<keyword evidence="4" id="KW-0808">Transferase</keyword>
<dbReference type="InParanoid" id="A0A6P6XVG1"/>
<dbReference type="SMART" id="SM00220">
    <property type="entry name" value="S_TKc"/>
    <property type="match status" value="1"/>
</dbReference>
<dbReference type="GO" id="GO:0006914">
    <property type="term" value="P:autophagy"/>
    <property type="evidence" value="ECO:0007669"/>
    <property type="project" value="UniProtKB-ARBA"/>
</dbReference>
<organism evidence="3 4">
    <name type="scientific">Dermatophagoides pteronyssinus</name>
    <name type="common">European house dust mite</name>
    <dbReference type="NCBI Taxonomy" id="6956"/>
    <lineage>
        <taxon>Eukaryota</taxon>
        <taxon>Metazoa</taxon>
        <taxon>Ecdysozoa</taxon>
        <taxon>Arthropoda</taxon>
        <taxon>Chelicerata</taxon>
        <taxon>Arachnida</taxon>
        <taxon>Acari</taxon>
        <taxon>Acariformes</taxon>
        <taxon>Sarcoptiformes</taxon>
        <taxon>Astigmata</taxon>
        <taxon>Psoroptidia</taxon>
        <taxon>Analgoidea</taxon>
        <taxon>Pyroglyphidae</taxon>
        <taxon>Dermatophagoidinae</taxon>
        <taxon>Dermatophagoides</taxon>
    </lineage>
</organism>
<dbReference type="Proteomes" id="UP000515146">
    <property type="component" value="Unplaced"/>
</dbReference>
<keyword evidence="4" id="KW-0418">Kinase</keyword>
<feature type="compositionally biased region" description="Low complexity" evidence="1">
    <location>
        <begin position="398"/>
        <end position="415"/>
    </location>
</feature>
<dbReference type="InterPro" id="IPR008271">
    <property type="entry name" value="Ser/Thr_kinase_AS"/>
</dbReference>
<protein>
    <submittedName>
        <fullName evidence="4">Probable cyclin-dependent serine/threonine-protein kinase DDB_G0292550</fullName>
    </submittedName>
</protein>
<feature type="domain" description="Protein kinase" evidence="2">
    <location>
        <begin position="162"/>
        <end position="570"/>
    </location>
</feature>
<sequence length="592" mass="69979">MNTDHQQHNIRMATNVTGNHQHRRLSSPQIAITTNNDNNNNNNNMDLMNEKTKIFCERISQVYDRLRNDFKQMRLSAQSTTNTVDNKDVTFIDQNNNDIGTKISNQNDKKLSNEDSELDQQQQQAPIELNDPSWQEKLDKHLEYLTNQMFRKCLQRNGYKTNDNNWFIAKGGFGSVFRIERDDNRYACKVISNVMQKIQSSQQHKNINNNNNNNNNNNVLNTTKMRSRFYNEVNIMRRASQHENIVTLIDYFENDCSLNENQIVDNINNNHCDPDQSAGDEMALQQQQQQQKQQQQQQPLFKCCFIIMEYANSQTLSHYLKKYRKLNENICRLVFADMISAVRYLHGQRIVHRDIKLSNMLLHRPANNNRQNDRFNFIVKLCDFGLSTLVDRNDENLENNNRNYTNNNNNNGSSNRTDDEREIFFKPVGTSIYMAPEILRSYYFYSKKDIDMISPYCAYKGDVWALGVCLFYTLHGFYPLDVVRFNTKQERIEALKQIFEPSNEWQQQQQKYHCNNDSSYTRTYSRNIEKRLRNYNYRLSSNCRDCLSWMLAVQPSKRATIDEIGEHPFIAHAFNNNKNNNNNNRRNKAYII</sequence>
<dbReference type="RefSeq" id="XP_027196836.1">
    <property type="nucleotide sequence ID" value="XM_027341035.1"/>
</dbReference>
<evidence type="ECO:0000313" key="3">
    <source>
        <dbReference type="Proteomes" id="UP000515146"/>
    </source>
</evidence>
<dbReference type="OrthoDB" id="248923at2759"/>
<dbReference type="GO" id="GO:0005737">
    <property type="term" value="C:cytoplasm"/>
    <property type="evidence" value="ECO:0007669"/>
    <property type="project" value="TreeGrafter"/>
</dbReference>
<evidence type="ECO:0000256" key="1">
    <source>
        <dbReference type="SAM" id="MobiDB-lite"/>
    </source>
</evidence>
<dbReference type="KEGG" id="dpte:113791279"/>
<reference evidence="4" key="1">
    <citation type="submission" date="2025-08" db="UniProtKB">
        <authorList>
            <consortium name="RefSeq"/>
        </authorList>
    </citation>
    <scope>IDENTIFICATION</scope>
    <source>
        <strain evidence="4">Airmid</strain>
    </source>
</reference>
<dbReference type="OMA" id="IFCERIS"/>
<feature type="region of interest" description="Disordered" evidence="1">
    <location>
        <begin position="397"/>
        <end position="419"/>
    </location>
</feature>
<dbReference type="Gene3D" id="3.30.200.20">
    <property type="entry name" value="Phosphorylase Kinase, domain 1"/>
    <property type="match status" value="1"/>
</dbReference>
<keyword evidence="3" id="KW-1185">Reference proteome</keyword>
<proteinExistence type="predicted"/>
<evidence type="ECO:0000259" key="2">
    <source>
        <dbReference type="PROSITE" id="PS50011"/>
    </source>
</evidence>
<dbReference type="SUPFAM" id="SSF56112">
    <property type="entry name" value="Protein kinase-like (PK-like)"/>
    <property type="match status" value="1"/>
</dbReference>
<dbReference type="AlphaFoldDB" id="A0A6P6XVG1"/>
<name>A0A6P6XVG1_DERPT</name>
<dbReference type="GO" id="GO:0010506">
    <property type="term" value="P:regulation of autophagy"/>
    <property type="evidence" value="ECO:0007669"/>
    <property type="project" value="InterPro"/>
</dbReference>
<feature type="region of interest" description="Disordered" evidence="1">
    <location>
        <begin position="269"/>
        <end position="291"/>
    </location>
</feature>
<accession>A0A6P6XVG1</accession>
<feature type="region of interest" description="Disordered" evidence="1">
    <location>
        <begin position="95"/>
        <end position="125"/>
    </location>
</feature>
<dbReference type="PROSITE" id="PS50011">
    <property type="entry name" value="PROTEIN_KINASE_DOM"/>
    <property type="match status" value="1"/>
</dbReference>
<dbReference type="PANTHER" id="PTHR24348">
    <property type="entry name" value="SERINE/THREONINE-PROTEIN KINASE UNC-51-RELATED"/>
    <property type="match status" value="1"/>
</dbReference>
<dbReference type="PANTHER" id="PTHR24348:SF68">
    <property type="entry name" value="SERINE_THREONINE-PROTEIN KINASE ATG1C"/>
    <property type="match status" value="1"/>
</dbReference>
<feature type="compositionally biased region" description="Polar residues" evidence="1">
    <location>
        <begin position="95"/>
        <end position="106"/>
    </location>
</feature>
<dbReference type="GO" id="GO:0004674">
    <property type="term" value="F:protein serine/threonine kinase activity"/>
    <property type="evidence" value="ECO:0007669"/>
    <property type="project" value="InterPro"/>
</dbReference>
<evidence type="ECO:0000313" key="4">
    <source>
        <dbReference type="RefSeq" id="XP_027196836.1"/>
    </source>
</evidence>
<dbReference type="PROSITE" id="PS00108">
    <property type="entry name" value="PROTEIN_KINASE_ST"/>
    <property type="match status" value="1"/>
</dbReference>
<dbReference type="InterPro" id="IPR000719">
    <property type="entry name" value="Prot_kinase_dom"/>
</dbReference>
<dbReference type="GO" id="GO:0005524">
    <property type="term" value="F:ATP binding"/>
    <property type="evidence" value="ECO:0007669"/>
    <property type="project" value="InterPro"/>
</dbReference>